<dbReference type="Pfam" id="PF00106">
    <property type="entry name" value="adh_short"/>
    <property type="match status" value="1"/>
</dbReference>
<dbReference type="SUPFAM" id="SSF51735">
    <property type="entry name" value="NAD(P)-binding Rossmann-fold domains"/>
    <property type="match status" value="1"/>
</dbReference>
<evidence type="ECO:0000256" key="1">
    <source>
        <dbReference type="ARBA" id="ARBA00006484"/>
    </source>
</evidence>
<comment type="caution">
    <text evidence="4">The sequence shown here is derived from an EMBL/GenBank/DDBJ whole genome shotgun (WGS) entry which is preliminary data.</text>
</comment>
<dbReference type="PANTHER" id="PTHR24320">
    <property type="entry name" value="RETINOL DEHYDROGENASE"/>
    <property type="match status" value="1"/>
</dbReference>
<evidence type="ECO:0000256" key="2">
    <source>
        <dbReference type="ARBA" id="ARBA00022857"/>
    </source>
</evidence>
<dbReference type="GO" id="GO:0016491">
    <property type="term" value="F:oxidoreductase activity"/>
    <property type="evidence" value="ECO:0007669"/>
    <property type="project" value="UniProtKB-KW"/>
</dbReference>
<keyword evidence="5" id="KW-1185">Reference proteome</keyword>
<gene>
    <name evidence="4" type="ORF">P171DRAFT_437849</name>
</gene>
<evidence type="ECO:0000256" key="3">
    <source>
        <dbReference type="ARBA" id="ARBA00023002"/>
    </source>
</evidence>
<organism evidence="4 5">
    <name type="scientific">Karstenula rhodostoma CBS 690.94</name>
    <dbReference type="NCBI Taxonomy" id="1392251"/>
    <lineage>
        <taxon>Eukaryota</taxon>
        <taxon>Fungi</taxon>
        <taxon>Dikarya</taxon>
        <taxon>Ascomycota</taxon>
        <taxon>Pezizomycotina</taxon>
        <taxon>Dothideomycetes</taxon>
        <taxon>Pleosporomycetidae</taxon>
        <taxon>Pleosporales</taxon>
        <taxon>Massarineae</taxon>
        <taxon>Didymosphaeriaceae</taxon>
        <taxon>Karstenula</taxon>
    </lineage>
</organism>
<sequence length="293" mass="31644">MSVGGVALSTIWTQFSSPKNSASITEHNIAPQAGKVFIVTGGSSGIGFELSRVLYTAGAKVYILSRTKANVETAIRKIEGQHATVPRDNLGSLHFIHLDLEDLESVQKAAASFEATEKRLDVLYCNAGLAAVPDGPKTKQGLELHLGVNCVAHVLLEKLLLPVLTATAKITPFDSVRVVWASSVLVELASPKGGINIPELNKPSNNTNSNYSISKTAVWFAAAELSKRYGKETGVVSIAGNPGTYVTNAWRIAPAYIYYPFRAFMRHPKFGTYTYLWMGLSGEVTMEDAIQGR</sequence>
<dbReference type="InterPro" id="IPR002347">
    <property type="entry name" value="SDR_fam"/>
</dbReference>
<reference evidence="4" key="1">
    <citation type="journal article" date="2020" name="Stud. Mycol.">
        <title>101 Dothideomycetes genomes: a test case for predicting lifestyles and emergence of pathogens.</title>
        <authorList>
            <person name="Haridas S."/>
            <person name="Albert R."/>
            <person name="Binder M."/>
            <person name="Bloem J."/>
            <person name="Labutti K."/>
            <person name="Salamov A."/>
            <person name="Andreopoulos B."/>
            <person name="Baker S."/>
            <person name="Barry K."/>
            <person name="Bills G."/>
            <person name="Bluhm B."/>
            <person name="Cannon C."/>
            <person name="Castanera R."/>
            <person name="Culley D."/>
            <person name="Daum C."/>
            <person name="Ezra D."/>
            <person name="Gonzalez J."/>
            <person name="Henrissat B."/>
            <person name="Kuo A."/>
            <person name="Liang C."/>
            <person name="Lipzen A."/>
            <person name="Lutzoni F."/>
            <person name="Magnuson J."/>
            <person name="Mondo S."/>
            <person name="Nolan M."/>
            <person name="Ohm R."/>
            <person name="Pangilinan J."/>
            <person name="Park H.-J."/>
            <person name="Ramirez L."/>
            <person name="Alfaro M."/>
            <person name="Sun H."/>
            <person name="Tritt A."/>
            <person name="Yoshinaga Y."/>
            <person name="Zwiers L.-H."/>
            <person name="Turgeon B."/>
            <person name="Goodwin S."/>
            <person name="Spatafora J."/>
            <person name="Crous P."/>
            <person name="Grigoriev I."/>
        </authorList>
    </citation>
    <scope>NUCLEOTIDE SEQUENCE</scope>
    <source>
        <strain evidence="4">CBS 690.94</strain>
    </source>
</reference>
<protein>
    <submittedName>
        <fullName evidence="4">NAD(P)-binding protein</fullName>
    </submittedName>
</protein>
<proteinExistence type="inferred from homology"/>
<dbReference type="OrthoDB" id="191139at2759"/>
<dbReference type="Proteomes" id="UP000799764">
    <property type="component" value="Unassembled WGS sequence"/>
</dbReference>
<keyword evidence="2" id="KW-0521">NADP</keyword>
<dbReference type="PRINTS" id="PR00081">
    <property type="entry name" value="GDHRDH"/>
</dbReference>
<accession>A0A9P4U5Z5</accession>
<dbReference type="PANTHER" id="PTHR24320:SF236">
    <property type="entry name" value="SHORT-CHAIN DEHYDROGENASE-RELATED"/>
    <property type="match status" value="1"/>
</dbReference>
<dbReference type="Gene3D" id="3.40.50.720">
    <property type="entry name" value="NAD(P)-binding Rossmann-like Domain"/>
    <property type="match status" value="1"/>
</dbReference>
<dbReference type="EMBL" id="MU001516">
    <property type="protein sequence ID" value="KAF2437482.1"/>
    <property type="molecule type" value="Genomic_DNA"/>
</dbReference>
<keyword evidence="3" id="KW-0560">Oxidoreductase</keyword>
<evidence type="ECO:0000313" key="4">
    <source>
        <dbReference type="EMBL" id="KAF2437482.1"/>
    </source>
</evidence>
<dbReference type="AlphaFoldDB" id="A0A9P4U5Z5"/>
<name>A0A9P4U5Z5_9PLEO</name>
<comment type="similarity">
    <text evidence="1">Belongs to the short-chain dehydrogenases/reductases (SDR) family.</text>
</comment>
<evidence type="ECO:0000313" key="5">
    <source>
        <dbReference type="Proteomes" id="UP000799764"/>
    </source>
</evidence>
<dbReference type="InterPro" id="IPR036291">
    <property type="entry name" value="NAD(P)-bd_dom_sf"/>
</dbReference>